<keyword evidence="6 7" id="KW-0012">Acyltransferase</keyword>
<name>A0A0J9SLV4_PLAV1</name>
<evidence type="ECO:0000256" key="5">
    <source>
        <dbReference type="ARBA" id="ARBA00023136"/>
    </source>
</evidence>
<evidence type="ECO:0000256" key="6">
    <source>
        <dbReference type="ARBA" id="ARBA00023315"/>
    </source>
</evidence>
<feature type="domain" description="Palmitoyltransferase DHHC" evidence="10">
    <location>
        <begin position="242"/>
        <end position="328"/>
    </location>
</feature>
<evidence type="ECO:0000256" key="2">
    <source>
        <dbReference type="ARBA" id="ARBA00022679"/>
    </source>
</evidence>
<feature type="chain" id="PRO_5005322373" description="Palmitoyltransferase" evidence="9">
    <location>
        <begin position="25"/>
        <end position="416"/>
    </location>
</feature>
<dbReference type="EMBL" id="KQ234864">
    <property type="protein sequence ID" value="KMZ84085.1"/>
    <property type="molecule type" value="Genomic_DNA"/>
</dbReference>
<comment type="catalytic activity">
    <reaction evidence="7">
        <text>L-cysteinyl-[protein] + hexadecanoyl-CoA = S-hexadecanoyl-L-cysteinyl-[protein] + CoA</text>
        <dbReference type="Rhea" id="RHEA:36683"/>
        <dbReference type="Rhea" id="RHEA-COMP:10131"/>
        <dbReference type="Rhea" id="RHEA-COMP:11032"/>
        <dbReference type="ChEBI" id="CHEBI:29950"/>
        <dbReference type="ChEBI" id="CHEBI:57287"/>
        <dbReference type="ChEBI" id="CHEBI:57379"/>
        <dbReference type="ChEBI" id="CHEBI:74151"/>
        <dbReference type="EC" id="2.3.1.225"/>
    </reaction>
</comment>
<evidence type="ECO:0000256" key="1">
    <source>
        <dbReference type="ARBA" id="ARBA00004141"/>
    </source>
</evidence>
<dbReference type="GO" id="GO:0019706">
    <property type="term" value="F:protein-cysteine S-palmitoyltransferase activity"/>
    <property type="evidence" value="ECO:0007669"/>
    <property type="project" value="UniProtKB-EC"/>
</dbReference>
<evidence type="ECO:0000256" key="3">
    <source>
        <dbReference type="ARBA" id="ARBA00022692"/>
    </source>
</evidence>
<proteinExistence type="inferred from homology"/>
<evidence type="ECO:0000256" key="4">
    <source>
        <dbReference type="ARBA" id="ARBA00022989"/>
    </source>
</evidence>
<gene>
    <name evidence="11" type="ORF">PVBG_02312</name>
</gene>
<dbReference type="PANTHER" id="PTHR12246">
    <property type="entry name" value="PALMITOYLTRANSFERASE ZDHHC16"/>
    <property type="match status" value="1"/>
</dbReference>
<dbReference type="Pfam" id="PF01529">
    <property type="entry name" value="DHHC"/>
    <property type="match status" value="1"/>
</dbReference>
<organism evidence="11 12">
    <name type="scientific">Plasmodium vivax (strain Brazil I)</name>
    <dbReference type="NCBI Taxonomy" id="1033975"/>
    <lineage>
        <taxon>Eukaryota</taxon>
        <taxon>Sar</taxon>
        <taxon>Alveolata</taxon>
        <taxon>Apicomplexa</taxon>
        <taxon>Aconoidasida</taxon>
        <taxon>Haemosporida</taxon>
        <taxon>Plasmodiidae</taxon>
        <taxon>Plasmodium</taxon>
        <taxon>Plasmodium (Plasmodium)</taxon>
    </lineage>
</organism>
<dbReference type="GO" id="GO:0016020">
    <property type="term" value="C:membrane"/>
    <property type="evidence" value="ECO:0007669"/>
    <property type="project" value="UniProtKB-SubCell"/>
</dbReference>
<sequence>MSRKRVFLLCIFLAISAVVDEAESFRKPDAAANVSFLEFTADGNAEEGQAQPSEPIVNTQPLQENVSEAAPHSEESTGGSAEKGSGGHEETPHAGEHDKGSGGSNGSSESNGSVLADGHAEEAPNEQVSSEKNDGHSESSTTGSHSDKEELDLYTSSPSDKEENSAPAMGDCLQNEYLNSYGRTVRIILGALSAPLFVCYYWSFLKCSFNNPGYVDTTWEANAEENNIQIEKRKIRNYTPNKYTICDKCDFLVRPERAHHCRSCKRCVLKMDHHCPWIGTCVGERNLKFFFLFLSYGLLTTVYIAVTISPKFVLALHESESNKMNCQYVYFISRNITIIESSYTDKNPYDLGTYNNWKMVFGEFKWKWFFPLTPENLYPNKDYLYPLNDIYLNINNVDMDDSFLASHNESLKEENV</sequence>
<feature type="transmembrane region" description="Helical" evidence="7">
    <location>
        <begin position="289"/>
        <end position="314"/>
    </location>
</feature>
<dbReference type="EC" id="2.3.1.225" evidence="7"/>
<comment type="subcellular location">
    <subcellularLocation>
        <location evidence="1">Membrane</location>
        <topology evidence="1">Multi-pass membrane protein</topology>
    </subcellularLocation>
</comment>
<dbReference type="AlphaFoldDB" id="A0A0J9SLV4"/>
<dbReference type="InterPro" id="IPR001594">
    <property type="entry name" value="Palmitoyltrfase_DHHC"/>
</dbReference>
<evidence type="ECO:0000313" key="11">
    <source>
        <dbReference type="EMBL" id="KMZ84085.1"/>
    </source>
</evidence>
<keyword evidence="2 7" id="KW-0808">Transferase</keyword>
<protein>
    <recommendedName>
        <fullName evidence="7">Palmitoyltransferase</fullName>
        <ecNumber evidence="7">2.3.1.225</ecNumber>
    </recommendedName>
</protein>
<keyword evidence="9" id="KW-0732">Signal</keyword>
<dbReference type="InterPro" id="IPR039859">
    <property type="entry name" value="PFA4/ZDH16/20/ERF2-like"/>
</dbReference>
<evidence type="ECO:0000256" key="8">
    <source>
        <dbReference type="SAM" id="MobiDB-lite"/>
    </source>
</evidence>
<feature type="region of interest" description="Disordered" evidence="8">
    <location>
        <begin position="57"/>
        <end position="168"/>
    </location>
</feature>
<dbReference type="OrthoDB" id="9909019at2759"/>
<evidence type="ECO:0000313" key="12">
    <source>
        <dbReference type="Proteomes" id="UP000053327"/>
    </source>
</evidence>
<comment type="caution">
    <text evidence="7">Lacks conserved residue(s) required for the propagation of feature annotation.</text>
</comment>
<evidence type="ECO:0000259" key="10">
    <source>
        <dbReference type="Pfam" id="PF01529"/>
    </source>
</evidence>
<evidence type="ECO:0000256" key="7">
    <source>
        <dbReference type="RuleBase" id="RU079119"/>
    </source>
</evidence>
<feature type="compositionally biased region" description="Basic and acidic residues" evidence="8">
    <location>
        <begin position="85"/>
        <end position="100"/>
    </location>
</feature>
<dbReference type="Proteomes" id="UP000053327">
    <property type="component" value="Unassembled WGS sequence"/>
</dbReference>
<evidence type="ECO:0000256" key="9">
    <source>
        <dbReference type="SAM" id="SignalP"/>
    </source>
</evidence>
<keyword evidence="3 7" id="KW-0812">Transmembrane</keyword>
<dbReference type="PROSITE" id="PS50216">
    <property type="entry name" value="DHHC"/>
    <property type="match status" value="1"/>
</dbReference>
<keyword evidence="4 7" id="KW-1133">Transmembrane helix</keyword>
<comment type="domain">
    <text evidence="7">The DHHC domain is required for palmitoyltransferase activity.</text>
</comment>
<accession>A0A0J9SLV4</accession>
<feature type="signal peptide" evidence="9">
    <location>
        <begin position="1"/>
        <end position="24"/>
    </location>
</feature>
<comment type="similarity">
    <text evidence="7">Belongs to the DHHC palmitoyltransferase family.</text>
</comment>
<feature type="compositionally biased region" description="Polar residues" evidence="8">
    <location>
        <begin position="57"/>
        <end position="66"/>
    </location>
</feature>
<reference evidence="11 12" key="1">
    <citation type="submission" date="2011-08" db="EMBL/GenBank/DDBJ databases">
        <title>The Genome Sequence of Plasmodium vivax Brazil I.</title>
        <authorList>
            <consortium name="The Broad Institute Genome Sequencing Platform"/>
            <consortium name="The Broad Institute Genome Sequencing Center for Infectious Disease"/>
            <person name="Neafsey D."/>
            <person name="Carlton J."/>
            <person name="Barnwell J."/>
            <person name="Collins W."/>
            <person name="Escalante A."/>
            <person name="Mullikin J."/>
            <person name="Saul A."/>
            <person name="Guigo R."/>
            <person name="Camara F."/>
            <person name="Young S.K."/>
            <person name="Zeng Q."/>
            <person name="Gargeya S."/>
            <person name="Fitzgerald M."/>
            <person name="Haas B."/>
            <person name="Abouelleil A."/>
            <person name="Alvarado L."/>
            <person name="Arachchi H.M."/>
            <person name="Berlin A."/>
            <person name="Brown A."/>
            <person name="Chapman S.B."/>
            <person name="Chen Z."/>
            <person name="Dunbar C."/>
            <person name="Freedman E."/>
            <person name="Gearin G."/>
            <person name="Gellesch M."/>
            <person name="Goldberg J."/>
            <person name="Griggs A."/>
            <person name="Gujja S."/>
            <person name="Heiman D."/>
            <person name="Howarth C."/>
            <person name="Larson L."/>
            <person name="Lui A."/>
            <person name="MacDonald P.J.P."/>
            <person name="Montmayeur A."/>
            <person name="Murphy C."/>
            <person name="Neiman D."/>
            <person name="Pearson M."/>
            <person name="Priest M."/>
            <person name="Roberts A."/>
            <person name="Saif S."/>
            <person name="Shea T."/>
            <person name="Shenoy N."/>
            <person name="Sisk P."/>
            <person name="Stolte C."/>
            <person name="Sykes S."/>
            <person name="Wortman J."/>
            <person name="Nusbaum C."/>
            <person name="Birren B."/>
        </authorList>
    </citation>
    <scope>NUCLEOTIDE SEQUENCE [LARGE SCALE GENOMIC DNA]</scope>
    <source>
        <strain evidence="11 12">Brazil I</strain>
    </source>
</reference>
<keyword evidence="5 7" id="KW-0472">Membrane</keyword>